<dbReference type="EMBL" id="CP097502">
    <property type="protein sequence ID" value="URD72222.1"/>
    <property type="molecule type" value="Genomic_DNA"/>
</dbReference>
<gene>
    <name evidence="1" type="ORF">MUK42_35989</name>
</gene>
<evidence type="ECO:0000313" key="2">
    <source>
        <dbReference type="Proteomes" id="UP001055439"/>
    </source>
</evidence>
<reference evidence="1" key="1">
    <citation type="submission" date="2022-05" db="EMBL/GenBank/DDBJ databases">
        <title>The Musa troglodytarum L. genome provides insights into the mechanism of non-climacteric behaviour and enrichment of carotenoids.</title>
        <authorList>
            <person name="Wang J."/>
        </authorList>
    </citation>
    <scope>NUCLEOTIDE SEQUENCE</scope>
    <source>
        <tissue evidence="1">Leaf</tissue>
    </source>
</reference>
<name>A0A9E7E8Y9_9LILI</name>
<evidence type="ECO:0000313" key="1">
    <source>
        <dbReference type="EMBL" id="URD72222.1"/>
    </source>
</evidence>
<sequence length="123" mass="14001">MFPIFRCFSFTNPPILVSKTLTPLLSPYPQALSWLDSIGTLACLGLMLKKGGFFVANLVSFELFWWQADGLFEVDELMMVDPLVVDLIYFELFLLPEDAFSFSFLKQTKCSRIVTDASKQIDI</sequence>
<accession>A0A9E7E8Y9</accession>
<keyword evidence="2" id="KW-1185">Reference proteome</keyword>
<protein>
    <submittedName>
        <fullName evidence="1">Uncharacterized protein</fullName>
    </submittedName>
</protein>
<dbReference type="AlphaFoldDB" id="A0A9E7E8Y9"/>
<proteinExistence type="predicted"/>
<organism evidence="1 2">
    <name type="scientific">Musa troglodytarum</name>
    <name type="common">fe'i banana</name>
    <dbReference type="NCBI Taxonomy" id="320322"/>
    <lineage>
        <taxon>Eukaryota</taxon>
        <taxon>Viridiplantae</taxon>
        <taxon>Streptophyta</taxon>
        <taxon>Embryophyta</taxon>
        <taxon>Tracheophyta</taxon>
        <taxon>Spermatophyta</taxon>
        <taxon>Magnoliopsida</taxon>
        <taxon>Liliopsida</taxon>
        <taxon>Zingiberales</taxon>
        <taxon>Musaceae</taxon>
        <taxon>Musa</taxon>
    </lineage>
</organism>
<dbReference type="Proteomes" id="UP001055439">
    <property type="component" value="Chromosome 1"/>
</dbReference>